<protein>
    <recommendedName>
        <fullName evidence="1">HTH-like domain-containing protein</fullName>
    </recommendedName>
</protein>
<evidence type="ECO:0000313" key="3">
    <source>
        <dbReference type="Proteomes" id="UP000546642"/>
    </source>
</evidence>
<sequence length="221" mass="24801">MAKKKRKNELPALAKSWERALRAGISPTRKERKSASKHTIHNYLKTLSLLAAHLDEHELPATVKTMRVGDLDDWITLITDRTSAANAGHHYRNLVAFWAWVVKVEKMVPPGKNPMLEVPAPYEPQIKRPPLSHDQGHRVNHKRVERLMRAVGLQGIHLRRKIRTTVPEPSDQPVPDLLGRDFTADAPNSRYVGDMPSLPAIGQEGPPTCLWKGAASAIWPV</sequence>
<reference evidence="2 3" key="1">
    <citation type="submission" date="2020-08" db="EMBL/GenBank/DDBJ databases">
        <title>Sequencing the genomes of 1000 actinobacteria strains.</title>
        <authorList>
            <person name="Klenk H.-P."/>
        </authorList>
    </citation>
    <scope>NUCLEOTIDE SEQUENCE [LARGE SCALE GENOMIC DNA]</scope>
    <source>
        <strain evidence="2 3">DSM 46659</strain>
    </source>
</reference>
<organism evidence="2 3">
    <name type="scientific">Nocardiopsis mwathae</name>
    <dbReference type="NCBI Taxonomy" id="1472723"/>
    <lineage>
        <taxon>Bacteria</taxon>
        <taxon>Bacillati</taxon>
        <taxon>Actinomycetota</taxon>
        <taxon>Actinomycetes</taxon>
        <taxon>Streptosporangiales</taxon>
        <taxon>Nocardiopsidaceae</taxon>
        <taxon>Nocardiopsis</taxon>
    </lineage>
</organism>
<name>A0A7X0D9F4_9ACTN</name>
<dbReference type="InterPro" id="IPR025948">
    <property type="entry name" value="HTH-like_dom"/>
</dbReference>
<feature type="domain" description="HTH-like" evidence="1">
    <location>
        <begin position="133"/>
        <end position="161"/>
    </location>
</feature>
<dbReference type="GO" id="GO:0003677">
    <property type="term" value="F:DNA binding"/>
    <property type="evidence" value="ECO:0007669"/>
    <property type="project" value="InterPro"/>
</dbReference>
<dbReference type="Proteomes" id="UP000546642">
    <property type="component" value="Unassembled WGS sequence"/>
</dbReference>
<keyword evidence="3" id="KW-1185">Reference proteome</keyword>
<proteinExistence type="predicted"/>
<dbReference type="Pfam" id="PF13276">
    <property type="entry name" value="HTH_21"/>
    <property type="match status" value="1"/>
</dbReference>
<dbReference type="AlphaFoldDB" id="A0A7X0D9F4"/>
<comment type="caution">
    <text evidence="2">The sequence shown here is derived from an EMBL/GenBank/DDBJ whole genome shotgun (WGS) entry which is preliminary data.</text>
</comment>
<evidence type="ECO:0000259" key="1">
    <source>
        <dbReference type="Pfam" id="PF13276"/>
    </source>
</evidence>
<dbReference type="InterPro" id="IPR011010">
    <property type="entry name" value="DNA_brk_join_enz"/>
</dbReference>
<accession>A0A7X0D9F4</accession>
<dbReference type="SUPFAM" id="SSF56349">
    <property type="entry name" value="DNA breaking-rejoining enzymes"/>
    <property type="match status" value="1"/>
</dbReference>
<gene>
    <name evidence="2" type="ORF">HNR23_005069</name>
</gene>
<dbReference type="EMBL" id="JACHDS010000001">
    <property type="protein sequence ID" value="MBB6175009.1"/>
    <property type="molecule type" value="Genomic_DNA"/>
</dbReference>
<evidence type="ECO:0000313" key="2">
    <source>
        <dbReference type="EMBL" id="MBB6175009.1"/>
    </source>
</evidence>